<name>A0A9X4NV14_9BURK</name>
<dbReference type="SFLD" id="SFLDS00003">
    <property type="entry name" value="Haloacid_Dehalogenase"/>
    <property type="match status" value="1"/>
</dbReference>
<evidence type="ECO:0008006" key="3">
    <source>
        <dbReference type="Google" id="ProtNLM"/>
    </source>
</evidence>
<dbReference type="SFLD" id="SFLDG01129">
    <property type="entry name" value="C1.5:_HAD__Beta-PGM__Phosphata"/>
    <property type="match status" value="1"/>
</dbReference>
<dbReference type="Gene3D" id="3.40.50.1000">
    <property type="entry name" value="HAD superfamily/HAD-like"/>
    <property type="match status" value="1"/>
</dbReference>
<dbReference type="CDD" id="cd02603">
    <property type="entry name" value="HAD_sEH-N_like"/>
    <property type="match status" value="1"/>
</dbReference>
<dbReference type="RefSeq" id="WP_068175688.1">
    <property type="nucleotide sequence ID" value="NZ_AOGK01000018.1"/>
</dbReference>
<dbReference type="AlphaFoldDB" id="A0A9X4NV14"/>
<dbReference type="EMBL" id="AOGK01000018">
    <property type="protein sequence ID" value="MDG5977219.1"/>
    <property type="molecule type" value="Genomic_DNA"/>
</dbReference>
<evidence type="ECO:0000313" key="1">
    <source>
        <dbReference type="EMBL" id="MDG5977219.1"/>
    </source>
</evidence>
<sequence length="212" mass="23920">MTKSVVVFDLGGVVFNWQPTVLLQQVLPQHAPDKASVQRLSARIFQTLDLNGDWTQFDLGHIGPDGLAERIARRTGLPEQELRALIEALPPHMTVKTDTVELMRELREQGHRLVYLSNMPTGLAEWIERNHAFFDWFDDGVFSARVRQVKPDPAIFQTAVQRLGLQDQVPVFLDDMQRNIDVATAQGWRGVRFESAQQARAQLQGLGLLAEG</sequence>
<comment type="caution">
    <text evidence="1">The sequence shown here is derived from an EMBL/GenBank/DDBJ whole genome shotgun (WGS) entry which is preliminary data.</text>
</comment>
<keyword evidence="2" id="KW-1185">Reference proteome</keyword>
<gene>
    <name evidence="1" type="ORF">H010_18300</name>
</gene>
<protein>
    <recommendedName>
        <fullName evidence="3">HAD family phosphatase</fullName>
    </recommendedName>
</protein>
<dbReference type="NCBIfam" id="TIGR01509">
    <property type="entry name" value="HAD-SF-IA-v3"/>
    <property type="match status" value="1"/>
</dbReference>
<evidence type="ECO:0000313" key="2">
    <source>
        <dbReference type="Proteomes" id="UP001152876"/>
    </source>
</evidence>
<dbReference type="InterPro" id="IPR006439">
    <property type="entry name" value="HAD-SF_hydro_IA"/>
</dbReference>
<proteinExistence type="predicted"/>
<dbReference type="SUPFAM" id="SSF56784">
    <property type="entry name" value="HAD-like"/>
    <property type="match status" value="1"/>
</dbReference>
<dbReference type="Proteomes" id="UP001152876">
    <property type="component" value="Unassembled WGS sequence"/>
</dbReference>
<dbReference type="Pfam" id="PF00702">
    <property type="entry name" value="Hydrolase"/>
    <property type="match status" value="1"/>
</dbReference>
<dbReference type="InterPro" id="IPR036412">
    <property type="entry name" value="HAD-like_sf"/>
</dbReference>
<organism evidence="1 2">
    <name type="scientific">Hydrogenophaga taeniospiralis CCUG 15921</name>
    <dbReference type="NCBI Taxonomy" id="1281780"/>
    <lineage>
        <taxon>Bacteria</taxon>
        <taxon>Pseudomonadati</taxon>
        <taxon>Pseudomonadota</taxon>
        <taxon>Betaproteobacteria</taxon>
        <taxon>Burkholderiales</taxon>
        <taxon>Comamonadaceae</taxon>
        <taxon>Hydrogenophaga</taxon>
    </lineage>
</organism>
<dbReference type="PANTHER" id="PTHR43611">
    <property type="entry name" value="ALPHA-D-GLUCOSE 1-PHOSPHATE PHOSPHATASE"/>
    <property type="match status" value="1"/>
</dbReference>
<accession>A0A9X4NV14</accession>
<dbReference type="PRINTS" id="PR00413">
    <property type="entry name" value="HADHALOGNASE"/>
</dbReference>
<reference evidence="1" key="1">
    <citation type="submission" date="2013-01" db="EMBL/GenBank/DDBJ databases">
        <title>Genome draft of Hydrogenophaga taeniospiralis 2K1.</title>
        <authorList>
            <person name="Gomila M."/>
            <person name="Lalucat J."/>
        </authorList>
    </citation>
    <scope>NUCLEOTIDE SEQUENCE</scope>
    <source>
        <strain evidence="1">CCUG 15921</strain>
    </source>
</reference>
<dbReference type="OrthoDB" id="9797415at2"/>
<dbReference type="PANTHER" id="PTHR43611:SF3">
    <property type="entry name" value="FLAVIN MONONUCLEOTIDE HYDROLASE 1, CHLOROPLATIC"/>
    <property type="match status" value="1"/>
</dbReference>
<dbReference type="InterPro" id="IPR023214">
    <property type="entry name" value="HAD_sf"/>
</dbReference>